<organism evidence="1 2">
    <name type="scientific">Gigaspora rosea</name>
    <dbReference type="NCBI Taxonomy" id="44941"/>
    <lineage>
        <taxon>Eukaryota</taxon>
        <taxon>Fungi</taxon>
        <taxon>Fungi incertae sedis</taxon>
        <taxon>Mucoromycota</taxon>
        <taxon>Glomeromycotina</taxon>
        <taxon>Glomeromycetes</taxon>
        <taxon>Diversisporales</taxon>
        <taxon>Gigasporaceae</taxon>
        <taxon>Gigaspora</taxon>
    </lineage>
</organism>
<evidence type="ECO:0000313" key="2">
    <source>
        <dbReference type="Proteomes" id="UP000266673"/>
    </source>
</evidence>
<evidence type="ECO:0000313" key="1">
    <source>
        <dbReference type="EMBL" id="RIB22827.1"/>
    </source>
</evidence>
<dbReference type="AlphaFoldDB" id="A0A397VNE3"/>
<gene>
    <name evidence="1" type="ORF">C2G38_2172968</name>
</gene>
<accession>A0A397VNE3</accession>
<reference evidence="1 2" key="1">
    <citation type="submission" date="2018-06" db="EMBL/GenBank/DDBJ databases">
        <title>Comparative genomics reveals the genomic features of Rhizophagus irregularis, R. cerebriforme, R. diaphanum and Gigaspora rosea, and their symbiotic lifestyle signature.</title>
        <authorList>
            <person name="Morin E."/>
            <person name="San Clemente H."/>
            <person name="Chen E.C.H."/>
            <person name="De La Providencia I."/>
            <person name="Hainaut M."/>
            <person name="Kuo A."/>
            <person name="Kohler A."/>
            <person name="Murat C."/>
            <person name="Tang N."/>
            <person name="Roy S."/>
            <person name="Loubradou J."/>
            <person name="Henrissat B."/>
            <person name="Grigoriev I.V."/>
            <person name="Corradi N."/>
            <person name="Roux C."/>
            <person name="Martin F.M."/>
        </authorList>
    </citation>
    <scope>NUCLEOTIDE SEQUENCE [LARGE SCALE GENOMIC DNA]</scope>
    <source>
        <strain evidence="1 2">DAOM 194757</strain>
    </source>
</reference>
<name>A0A397VNE3_9GLOM</name>
<protein>
    <recommendedName>
        <fullName evidence="3">BACK domain-containing protein</fullName>
    </recommendedName>
</protein>
<dbReference type="EMBL" id="QKWP01000291">
    <property type="protein sequence ID" value="RIB22827.1"/>
    <property type="molecule type" value="Genomic_DNA"/>
</dbReference>
<sequence>MSAKFLEHDFSQLLESEYDYNVVIEKSISNTFKRDDLQVEEIEIWEKVIQWGKAQTQDLPSDLGQWIDENFMTLKTTLHNCLPLIRYLQIPVNDILTKDDITAKFMTSDAVITSNILPACKKLSIQLPAREPSIESCIINEEHAAEISSWIDRHSSPYYVTNIPYKFKLLLRGSRDDFTIESFHRLCDNIPRTVVIIKVDADSFIFPLKTNNLSSSILSRVKNIECAIGCSSTKAQCIELDQDSLLLSGILNIEFIDSQIKNDLMKKILWNNVKKPLSLKTLPPKLETFINDRIDNSNCLIPDDVDQELFIKTGQLIDSIKRVWRMNMVQSCSDMFNEASWSHSL</sequence>
<dbReference type="Proteomes" id="UP000266673">
    <property type="component" value="Unassembled WGS sequence"/>
</dbReference>
<proteinExistence type="predicted"/>
<keyword evidence="2" id="KW-1185">Reference proteome</keyword>
<comment type="caution">
    <text evidence="1">The sequence shown here is derived from an EMBL/GenBank/DDBJ whole genome shotgun (WGS) entry which is preliminary data.</text>
</comment>
<evidence type="ECO:0008006" key="3">
    <source>
        <dbReference type="Google" id="ProtNLM"/>
    </source>
</evidence>